<evidence type="ECO:0000313" key="4">
    <source>
        <dbReference type="Proteomes" id="UP000186309"/>
    </source>
</evidence>
<dbReference type="OrthoDB" id="232381at2"/>
<feature type="region of interest" description="Disordered" evidence="1">
    <location>
        <begin position="1"/>
        <end position="33"/>
    </location>
</feature>
<dbReference type="InterPro" id="IPR001296">
    <property type="entry name" value="Glyco_trans_1"/>
</dbReference>
<organism evidence="3 4">
    <name type="scientific">Paludisphaera borealis</name>
    <dbReference type="NCBI Taxonomy" id="1387353"/>
    <lineage>
        <taxon>Bacteria</taxon>
        <taxon>Pseudomonadati</taxon>
        <taxon>Planctomycetota</taxon>
        <taxon>Planctomycetia</taxon>
        <taxon>Isosphaerales</taxon>
        <taxon>Isosphaeraceae</taxon>
        <taxon>Paludisphaera</taxon>
    </lineage>
</organism>
<dbReference type="SUPFAM" id="SSF53756">
    <property type="entry name" value="UDP-Glycosyltransferase/glycogen phosphorylase"/>
    <property type="match status" value="1"/>
</dbReference>
<proteinExistence type="predicted"/>
<dbReference type="Pfam" id="PF00534">
    <property type="entry name" value="Glycos_transf_1"/>
    <property type="match status" value="1"/>
</dbReference>
<sequence>MKYDEDHDLSSIDDPSSTTGASPPAGFPSRLSTAELRRSLEAGWPHPEATSAASPVVHLSGAAPAGAHVAFGASPVVHLSGAAPAGAHVAFGASPSVHLSGSAPTGAHVSYSGSPAVHLSGAAPIVGSHQVGAVSGGVPSWQGFQVGGVSKAAISGAGGVYDESESSATTPLKMTHIGPSLVRAGVEVWLKGLSRFLDPGRLQFTRCLVTMPEFFDPEFAAELSIPTEVGGREAVRRAAAESDVLMIWGPSELGDWLGDCRPALTVFVAHGEGSYTRGYLDGCGPVVDHVVAVSRRVQERVTDGYPTTVIPNGVDSSHLARSLSRSESRARFSFGPDDFVVGYVGRFSPEKRAHRVIEAVAKLPQNFKALLVGWGPLHPQLLDLANRLIPGRFAMTVGKGCFGDYYEAMDALCMVSAEEGYPLVVLEAMMCGRPVIATDVGGVPDLLIDRVNGVVVPGDVESIRSAVLLLQKHPEWARGLAAEAKKVADERGHARRMARGYEDLVHRLWREKKQSAVGSRNGRETNGALSHGVR</sequence>
<keyword evidence="3" id="KW-0328">Glycosyltransferase</keyword>
<feature type="compositionally biased region" description="Basic and acidic residues" evidence="1">
    <location>
        <begin position="1"/>
        <end position="10"/>
    </location>
</feature>
<feature type="region of interest" description="Disordered" evidence="1">
    <location>
        <begin position="514"/>
        <end position="534"/>
    </location>
</feature>
<keyword evidence="4" id="KW-1185">Reference proteome</keyword>
<reference evidence="4" key="1">
    <citation type="submission" date="2016-12" db="EMBL/GenBank/DDBJ databases">
        <title>Comparative genomics of four Isosphaeraceae planctomycetes: a common pool of plasmids and glycoside hydrolase genes.</title>
        <authorList>
            <person name="Ivanova A."/>
        </authorList>
    </citation>
    <scope>NUCLEOTIDE SEQUENCE [LARGE SCALE GENOMIC DNA]</scope>
    <source>
        <strain evidence="4">PX4</strain>
    </source>
</reference>
<protein>
    <submittedName>
        <fullName evidence="3">GT4 family glycosyltransferase</fullName>
        <ecNumber evidence="3">2.4.1.-</ecNumber>
    </submittedName>
</protein>
<keyword evidence="3" id="KW-0808">Transferase</keyword>
<dbReference type="CDD" id="cd03801">
    <property type="entry name" value="GT4_PimA-like"/>
    <property type="match status" value="1"/>
</dbReference>
<dbReference type="PANTHER" id="PTHR12526">
    <property type="entry name" value="GLYCOSYLTRANSFERASE"/>
    <property type="match status" value="1"/>
</dbReference>
<dbReference type="RefSeq" id="WP_076343219.1">
    <property type="nucleotide sequence ID" value="NZ_CP019082.1"/>
</dbReference>
<evidence type="ECO:0000313" key="3">
    <source>
        <dbReference type="EMBL" id="APW58980.1"/>
    </source>
</evidence>
<evidence type="ECO:0000256" key="1">
    <source>
        <dbReference type="SAM" id="MobiDB-lite"/>
    </source>
</evidence>
<dbReference type="AlphaFoldDB" id="A0A1U7CJ62"/>
<dbReference type="STRING" id="1387353.BSF38_00393"/>
<feature type="domain" description="Glycosyl transferase family 1" evidence="2">
    <location>
        <begin position="325"/>
        <end position="486"/>
    </location>
</feature>
<gene>
    <name evidence="3" type="primary">bshA_2</name>
    <name evidence="3" type="ORF">BSF38_00393</name>
</gene>
<evidence type="ECO:0000259" key="2">
    <source>
        <dbReference type="Pfam" id="PF00534"/>
    </source>
</evidence>
<dbReference type="KEGG" id="pbor:BSF38_00393"/>
<dbReference type="Proteomes" id="UP000186309">
    <property type="component" value="Chromosome"/>
</dbReference>
<name>A0A1U7CJ62_9BACT</name>
<dbReference type="Gene3D" id="3.40.50.2000">
    <property type="entry name" value="Glycogen Phosphorylase B"/>
    <property type="match status" value="2"/>
</dbReference>
<dbReference type="GO" id="GO:0016757">
    <property type="term" value="F:glycosyltransferase activity"/>
    <property type="evidence" value="ECO:0007669"/>
    <property type="project" value="UniProtKB-KW"/>
</dbReference>
<accession>A0A1U7CJ62</accession>
<dbReference type="PANTHER" id="PTHR12526:SF636">
    <property type="entry name" value="BLL3647 PROTEIN"/>
    <property type="match status" value="1"/>
</dbReference>
<dbReference type="EMBL" id="CP019082">
    <property type="protein sequence ID" value="APW58980.1"/>
    <property type="molecule type" value="Genomic_DNA"/>
</dbReference>
<dbReference type="EC" id="2.4.1.-" evidence="3"/>